<sequence length="235" mass="26243">MVLILTNTYVQNEWRCYEMNMKKIILVGALGVAAFTGTNLPGLEAPKASAASIKSNIARIEGRVVEIDKNVISVESKQYTNPISVYLNSTPNVKIGDQVQVTGTIMVNFTEYMVANSIENISLTPGMHFQENGLPDYVVGEISKKGQLNHNGNKPRDYVIVKYPNNKGGYTILEVYLTLGQQFNIGDKVKVTNMDLATWGGSSVYWNIQNNIEKIQELQTSNNNNNDDDDKWIWS</sequence>
<evidence type="ECO:0000313" key="1">
    <source>
        <dbReference type="EMBL" id="EEL67349.1"/>
    </source>
</evidence>
<reference evidence="1" key="1">
    <citation type="journal article" date="2012" name="Genome Res.">
        <title>Genomic characterization of the Bacillus cereus sensu lato species: Backdrop to the evolution of Bacillus anthracis.</title>
        <authorList>
            <person name="Zwick M.E."/>
            <person name="Joseph S.J."/>
            <person name="Didelot X."/>
            <person name="Chen P.E."/>
            <person name="Bishop-Lilly K.A."/>
            <person name="Stewart A.C."/>
            <person name="Willner K."/>
            <person name="Nolan N."/>
            <person name="Lentz S."/>
            <person name="Thomason M.K."/>
            <person name="Sozhamannan S."/>
            <person name="Mateczun A.J."/>
            <person name="Du L."/>
            <person name="Read T.D."/>
        </authorList>
    </citation>
    <scope>NUCLEOTIDE SEQUENCE [LARGE SCALE GENOMIC DNA]</scope>
    <source>
        <strain evidence="1">AH603</strain>
    </source>
</reference>
<protein>
    <recommendedName>
        <fullName evidence="2">ATP F0F1 synthase subunit alpha</fullName>
    </recommendedName>
</protein>
<dbReference type="EMBL" id="ACMP01000214">
    <property type="protein sequence ID" value="EEL67349.1"/>
    <property type="molecule type" value="Genomic_DNA"/>
</dbReference>
<accession>C2Y417</accession>
<evidence type="ECO:0008006" key="2">
    <source>
        <dbReference type="Google" id="ProtNLM"/>
    </source>
</evidence>
<proteinExistence type="predicted"/>
<dbReference type="NCBIfam" id="NF005260">
    <property type="entry name" value="PRK06763.1"/>
    <property type="match status" value="1"/>
</dbReference>
<name>C2Y417_BACMY</name>
<organism evidence="1">
    <name type="scientific">Bacillus mycoides</name>
    <dbReference type="NCBI Taxonomy" id="1405"/>
    <lineage>
        <taxon>Bacteria</taxon>
        <taxon>Bacillati</taxon>
        <taxon>Bacillota</taxon>
        <taxon>Bacilli</taxon>
        <taxon>Bacillales</taxon>
        <taxon>Bacillaceae</taxon>
        <taxon>Bacillus</taxon>
        <taxon>Bacillus cereus group</taxon>
    </lineage>
</organism>
<dbReference type="InterPro" id="IPR059208">
    <property type="entry name" value="ATP_synth_asu_put"/>
</dbReference>
<dbReference type="HOGENOM" id="CLU_078988_0_0_9"/>
<gene>
    <name evidence="1" type="ORF">bcere0026_57290</name>
</gene>
<dbReference type="Proteomes" id="UP000001753">
    <property type="component" value="Chromosome"/>
</dbReference>
<comment type="caution">
    <text evidence="1">The sequence shown here is derived from an EMBL/GenBank/DDBJ whole genome shotgun (WGS) entry which is preliminary data.</text>
</comment>
<dbReference type="AlphaFoldDB" id="C2Y417"/>